<keyword evidence="3" id="KW-1185">Reference proteome</keyword>
<gene>
    <name evidence="2" type="ORF">F7725_026979</name>
</gene>
<feature type="non-terminal residue" evidence="2">
    <location>
        <position position="1"/>
    </location>
</feature>
<dbReference type="OrthoDB" id="6628349at2759"/>
<dbReference type="Proteomes" id="UP000518266">
    <property type="component" value="Unassembled WGS sequence"/>
</dbReference>
<feature type="compositionally biased region" description="Basic and acidic residues" evidence="1">
    <location>
        <begin position="26"/>
        <end position="35"/>
    </location>
</feature>
<proteinExistence type="predicted"/>
<name>A0A7J5X8J4_DISMA</name>
<evidence type="ECO:0008006" key="4">
    <source>
        <dbReference type="Google" id="ProtNLM"/>
    </source>
</evidence>
<dbReference type="EMBL" id="JAAKFY010000027">
    <property type="protein sequence ID" value="KAF3833314.1"/>
    <property type="molecule type" value="Genomic_DNA"/>
</dbReference>
<sequence length="211" mass="23713">ESSGLAGPANINPTAGRPPVPGPSVGHDDFGEKHSCPKQPTLSEFPLKIIGKTKRSFSTTIPGWNIQYEWMPSSVFHAATSRLTAVWRIPLERCLSDWKKLSSKLEKHAHSQAHLNCMVKWDNYKSNYFNATSPDFQNEVIDICANLVRAEIVEKVQDTGFLSIIADEARSCKTEQLSVCLRYAEQLEIKERFLCFIDCSASRNALGLWKQ</sequence>
<organism evidence="2 3">
    <name type="scientific">Dissostichus mawsoni</name>
    <name type="common">Antarctic cod</name>
    <dbReference type="NCBI Taxonomy" id="36200"/>
    <lineage>
        <taxon>Eukaryota</taxon>
        <taxon>Metazoa</taxon>
        <taxon>Chordata</taxon>
        <taxon>Craniata</taxon>
        <taxon>Vertebrata</taxon>
        <taxon>Euteleostomi</taxon>
        <taxon>Actinopterygii</taxon>
        <taxon>Neopterygii</taxon>
        <taxon>Teleostei</taxon>
        <taxon>Neoteleostei</taxon>
        <taxon>Acanthomorphata</taxon>
        <taxon>Eupercaria</taxon>
        <taxon>Perciformes</taxon>
        <taxon>Notothenioidei</taxon>
        <taxon>Nototheniidae</taxon>
        <taxon>Dissostichus</taxon>
    </lineage>
</organism>
<reference evidence="2 3" key="1">
    <citation type="submission" date="2020-03" db="EMBL/GenBank/DDBJ databases">
        <title>Dissostichus mawsoni Genome sequencing and assembly.</title>
        <authorList>
            <person name="Park H."/>
        </authorList>
    </citation>
    <scope>NUCLEOTIDE SEQUENCE [LARGE SCALE GENOMIC DNA]</scope>
    <source>
        <strain evidence="2">DM0001</strain>
        <tissue evidence="2">Muscle</tissue>
    </source>
</reference>
<accession>A0A7J5X8J4</accession>
<feature type="region of interest" description="Disordered" evidence="1">
    <location>
        <begin position="1"/>
        <end position="39"/>
    </location>
</feature>
<evidence type="ECO:0000313" key="2">
    <source>
        <dbReference type="EMBL" id="KAF3833314.1"/>
    </source>
</evidence>
<evidence type="ECO:0000256" key="1">
    <source>
        <dbReference type="SAM" id="MobiDB-lite"/>
    </source>
</evidence>
<evidence type="ECO:0000313" key="3">
    <source>
        <dbReference type="Proteomes" id="UP000518266"/>
    </source>
</evidence>
<dbReference type="AlphaFoldDB" id="A0A7J5X8J4"/>
<dbReference type="PANTHER" id="PTHR45749:SF21">
    <property type="entry name" value="DUF4371 DOMAIN-CONTAINING PROTEIN"/>
    <property type="match status" value="1"/>
</dbReference>
<protein>
    <recommendedName>
        <fullName evidence="4">DUF4371 domain-containing protein</fullName>
    </recommendedName>
</protein>
<comment type="caution">
    <text evidence="2">The sequence shown here is derived from an EMBL/GenBank/DDBJ whole genome shotgun (WGS) entry which is preliminary data.</text>
</comment>
<dbReference type="PANTHER" id="PTHR45749">
    <property type="match status" value="1"/>
</dbReference>